<evidence type="ECO:0000256" key="1">
    <source>
        <dbReference type="ARBA" id="ARBA00001974"/>
    </source>
</evidence>
<dbReference type="PANTHER" id="PTHR43104:SF4">
    <property type="entry name" value="L-2-HYDROXYGLUTARATE DEHYDROGENASE, MITOCHONDRIAL"/>
    <property type="match status" value="1"/>
</dbReference>
<evidence type="ECO:0000313" key="7">
    <source>
        <dbReference type="EMBL" id="KCZ57037.1"/>
    </source>
</evidence>
<dbReference type="InterPro" id="IPR036188">
    <property type="entry name" value="FAD/NAD-bd_sf"/>
</dbReference>
<dbReference type="Pfam" id="PF01266">
    <property type="entry name" value="DAO"/>
    <property type="match status" value="1"/>
</dbReference>
<reference evidence="7 8" key="1">
    <citation type="journal article" date="2014" name="Antonie Van Leeuwenhoek">
        <title>Hyphomonas beringensis sp. nov. and Hyphomonas chukchiensis sp. nov., isolated from surface seawater of the Bering Sea and Chukchi Sea.</title>
        <authorList>
            <person name="Li C."/>
            <person name="Lai Q."/>
            <person name="Li G."/>
            <person name="Dong C."/>
            <person name="Wang J."/>
            <person name="Liao Y."/>
            <person name="Shao Z."/>
        </authorList>
    </citation>
    <scope>NUCLEOTIDE SEQUENCE [LARGE SCALE GENOMIC DNA]</scope>
    <source>
        <strain evidence="7 8">25B14_1</strain>
    </source>
</reference>
<evidence type="ECO:0000256" key="3">
    <source>
        <dbReference type="ARBA" id="ARBA00022827"/>
    </source>
</evidence>
<dbReference type="AlphaFoldDB" id="A0A062UFD9"/>
<dbReference type="GO" id="GO:0047545">
    <property type="term" value="F:(S)-2-hydroxyglutarate dehydrogenase activity"/>
    <property type="evidence" value="ECO:0007669"/>
    <property type="project" value="TreeGrafter"/>
</dbReference>
<dbReference type="Gene3D" id="3.50.50.60">
    <property type="entry name" value="FAD/NAD(P)-binding domain"/>
    <property type="match status" value="1"/>
</dbReference>
<keyword evidence="8" id="KW-1185">Reference proteome</keyword>
<dbReference type="PATRIC" id="fig|1280946.3.peg.351"/>
<evidence type="ECO:0000256" key="5">
    <source>
        <dbReference type="ARBA" id="ARBA00037941"/>
    </source>
</evidence>
<dbReference type="Gene3D" id="3.30.9.10">
    <property type="entry name" value="D-Amino Acid Oxidase, subunit A, domain 2"/>
    <property type="match status" value="1"/>
</dbReference>
<dbReference type="InterPro" id="IPR006076">
    <property type="entry name" value="FAD-dep_OxRdtase"/>
</dbReference>
<dbReference type="SUPFAM" id="SSF51905">
    <property type="entry name" value="FAD/NAD(P)-binding domain"/>
    <property type="match status" value="1"/>
</dbReference>
<protein>
    <recommendedName>
        <fullName evidence="6">FAD dependent oxidoreductase domain-containing protein</fullName>
    </recommendedName>
</protein>
<evidence type="ECO:0000256" key="4">
    <source>
        <dbReference type="ARBA" id="ARBA00023002"/>
    </source>
</evidence>
<sequence length="373" mass="39337">MLEADVAVIGAGVIGLACAAELARRGRDVVILEKTSAIGTGISSRNSEVIHAGLYYPTGSLKHSLCVEGRRRLYDWLESRKVAHRKCGKLVVATSEEDLPILNAINLQAEANGVEGITRLTDKDAVALEPALACKAALHSPETGILDTHGYMLSLQGALEDHGGAIAFGTPVLGGKLLPDEQIALSLGGPDPQVLHARTIINAAGLYAVPLARAIEGVPETALPQMTLAKGSYFSCQAPPAFQRLIYPVPVNGGLGVHLTLDLGGQMRFGPDVEWLDYNDPDAVDYSIAPDHANSFYAAIRKYWPGLPDDSLAPAYSGCRPKLSRAGEPSIDFRIDGPAQHGVPGLINLFGIESPGLTASLAIANLVAEMTEA</sequence>
<dbReference type="RefSeq" id="WP_034790932.1">
    <property type="nucleotide sequence ID" value="NZ_AWFF01000002.1"/>
</dbReference>
<comment type="caution">
    <text evidence="7">The sequence shown here is derived from an EMBL/GenBank/DDBJ whole genome shotgun (WGS) entry which is preliminary data.</text>
</comment>
<feature type="domain" description="FAD dependent oxidoreductase" evidence="6">
    <location>
        <begin position="5"/>
        <end position="370"/>
    </location>
</feature>
<dbReference type="STRING" id="1280946.HY29_07785"/>
<accession>A0A062UFD9</accession>
<keyword evidence="3" id="KW-0274">FAD</keyword>
<dbReference type="PANTHER" id="PTHR43104">
    <property type="entry name" value="L-2-HYDROXYGLUTARATE DEHYDROGENASE, MITOCHONDRIAL"/>
    <property type="match status" value="1"/>
</dbReference>
<keyword evidence="2" id="KW-0285">Flavoprotein</keyword>
<keyword evidence="4" id="KW-0560">Oxidoreductase</keyword>
<dbReference type="Proteomes" id="UP000027037">
    <property type="component" value="Unassembled WGS sequence"/>
</dbReference>
<evidence type="ECO:0000256" key="2">
    <source>
        <dbReference type="ARBA" id="ARBA00022630"/>
    </source>
</evidence>
<gene>
    <name evidence="7" type="ORF">HY29_07785</name>
</gene>
<evidence type="ECO:0000313" key="8">
    <source>
        <dbReference type="Proteomes" id="UP000027037"/>
    </source>
</evidence>
<dbReference type="EMBL" id="AWFF01000002">
    <property type="protein sequence ID" value="KCZ57037.1"/>
    <property type="molecule type" value="Genomic_DNA"/>
</dbReference>
<proteinExistence type="inferred from homology"/>
<dbReference type="eggNOG" id="COG0579">
    <property type="taxonomic scope" value="Bacteria"/>
</dbReference>
<organism evidence="7 8">
    <name type="scientific">Hyphomonas beringensis</name>
    <dbReference type="NCBI Taxonomy" id="1280946"/>
    <lineage>
        <taxon>Bacteria</taxon>
        <taxon>Pseudomonadati</taxon>
        <taxon>Pseudomonadota</taxon>
        <taxon>Alphaproteobacteria</taxon>
        <taxon>Hyphomonadales</taxon>
        <taxon>Hyphomonadaceae</taxon>
        <taxon>Hyphomonas</taxon>
    </lineage>
</organism>
<evidence type="ECO:0000259" key="6">
    <source>
        <dbReference type="Pfam" id="PF01266"/>
    </source>
</evidence>
<comment type="similarity">
    <text evidence="5">Belongs to the L2HGDH family.</text>
</comment>
<comment type="cofactor">
    <cofactor evidence="1">
        <name>FAD</name>
        <dbReference type="ChEBI" id="CHEBI:57692"/>
    </cofactor>
</comment>
<name>A0A062UFD9_9PROT</name>